<keyword evidence="4" id="KW-1185">Reference proteome</keyword>
<comment type="caution">
    <text evidence="3">The sequence shown here is derived from an EMBL/GenBank/DDBJ whole genome shotgun (WGS) entry which is preliminary data.</text>
</comment>
<feature type="domain" description="MADF" evidence="2">
    <location>
        <begin position="1"/>
        <end position="59"/>
    </location>
</feature>
<reference evidence="3" key="1">
    <citation type="journal article" date="2023" name="Insect Mol. Biol.">
        <title>Genome sequencing provides insights into the evolution of gene families encoding plant cell wall-degrading enzymes in longhorned beetles.</title>
        <authorList>
            <person name="Shin N.R."/>
            <person name="Okamura Y."/>
            <person name="Kirsch R."/>
            <person name="Pauchet Y."/>
        </authorList>
    </citation>
    <scope>NUCLEOTIDE SEQUENCE</scope>
    <source>
        <strain evidence="3">AMC_N1</strain>
    </source>
</reference>
<evidence type="ECO:0000313" key="4">
    <source>
        <dbReference type="Proteomes" id="UP001162162"/>
    </source>
</evidence>
<sequence>LFSALLGEAAKTKWKGLRDTFRREYQKAVKHKSGAAGGGKSGSTWPYFESLYFLADQMTPRESSGNVPLSKENSLPTNDEYYDEADSPETQNPDNDHPDDVVEVLPSTSTTNPSKRAVAERNPLPQTEQQEPSSKKQQSRPAKRANDIQSRLLHLEEEKLKFFKQRKVQTDV</sequence>
<protein>
    <recommendedName>
        <fullName evidence="2">MADF domain-containing protein</fullName>
    </recommendedName>
</protein>
<dbReference type="PANTHER" id="PTHR12243">
    <property type="entry name" value="MADF DOMAIN TRANSCRIPTION FACTOR"/>
    <property type="match status" value="1"/>
</dbReference>
<feature type="region of interest" description="Disordered" evidence="1">
    <location>
        <begin position="60"/>
        <end position="150"/>
    </location>
</feature>
<name>A0AAV8YQY4_9CUCU</name>
<dbReference type="Proteomes" id="UP001162162">
    <property type="component" value="Unassembled WGS sequence"/>
</dbReference>
<feature type="compositionally biased region" description="Low complexity" evidence="1">
    <location>
        <begin position="126"/>
        <end position="136"/>
    </location>
</feature>
<dbReference type="InterPro" id="IPR006578">
    <property type="entry name" value="MADF-dom"/>
</dbReference>
<dbReference type="PANTHER" id="PTHR12243:SF67">
    <property type="entry name" value="COREPRESSOR OF PANGOLIN, ISOFORM A-RELATED"/>
    <property type="match status" value="1"/>
</dbReference>
<evidence type="ECO:0000313" key="3">
    <source>
        <dbReference type="EMBL" id="KAJ8953408.1"/>
    </source>
</evidence>
<evidence type="ECO:0000256" key="1">
    <source>
        <dbReference type="SAM" id="MobiDB-lite"/>
    </source>
</evidence>
<feature type="non-terminal residue" evidence="3">
    <location>
        <position position="1"/>
    </location>
</feature>
<dbReference type="Pfam" id="PF10545">
    <property type="entry name" value="MADF_DNA_bdg"/>
    <property type="match status" value="1"/>
</dbReference>
<organism evidence="3 4">
    <name type="scientific">Aromia moschata</name>
    <dbReference type="NCBI Taxonomy" id="1265417"/>
    <lineage>
        <taxon>Eukaryota</taxon>
        <taxon>Metazoa</taxon>
        <taxon>Ecdysozoa</taxon>
        <taxon>Arthropoda</taxon>
        <taxon>Hexapoda</taxon>
        <taxon>Insecta</taxon>
        <taxon>Pterygota</taxon>
        <taxon>Neoptera</taxon>
        <taxon>Endopterygota</taxon>
        <taxon>Coleoptera</taxon>
        <taxon>Polyphaga</taxon>
        <taxon>Cucujiformia</taxon>
        <taxon>Chrysomeloidea</taxon>
        <taxon>Cerambycidae</taxon>
        <taxon>Cerambycinae</taxon>
        <taxon>Callichromatini</taxon>
        <taxon>Aromia</taxon>
    </lineage>
</organism>
<evidence type="ECO:0000259" key="2">
    <source>
        <dbReference type="PROSITE" id="PS51029"/>
    </source>
</evidence>
<dbReference type="AlphaFoldDB" id="A0AAV8YQY4"/>
<dbReference type="EMBL" id="JAPWTK010000056">
    <property type="protein sequence ID" value="KAJ8953408.1"/>
    <property type="molecule type" value="Genomic_DNA"/>
</dbReference>
<gene>
    <name evidence="3" type="ORF">NQ318_023525</name>
</gene>
<accession>A0AAV8YQY4</accession>
<proteinExistence type="predicted"/>
<dbReference type="InterPro" id="IPR039353">
    <property type="entry name" value="TF_Adf1"/>
</dbReference>
<dbReference type="PROSITE" id="PS51029">
    <property type="entry name" value="MADF"/>
    <property type="match status" value="1"/>
</dbReference>
<feature type="compositionally biased region" description="Polar residues" evidence="1">
    <location>
        <begin position="60"/>
        <end position="77"/>
    </location>
</feature>